<evidence type="ECO:0000313" key="3">
    <source>
        <dbReference type="Proteomes" id="UP000285430"/>
    </source>
</evidence>
<organism evidence="2 3">
    <name type="scientific">Aphanomyces astaci</name>
    <name type="common">Crayfish plague agent</name>
    <dbReference type="NCBI Taxonomy" id="112090"/>
    <lineage>
        <taxon>Eukaryota</taxon>
        <taxon>Sar</taxon>
        <taxon>Stramenopiles</taxon>
        <taxon>Oomycota</taxon>
        <taxon>Saprolegniomycetes</taxon>
        <taxon>Saprolegniales</taxon>
        <taxon>Verrucalvaceae</taxon>
        <taxon>Aphanomyces</taxon>
    </lineage>
</organism>
<comment type="caution">
    <text evidence="2">The sequence shown here is derived from an EMBL/GenBank/DDBJ whole genome shotgun (WGS) entry which is preliminary data.</text>
</comment>
<evidence type="ECO:0000256" key="1">
    <source>
        <dbReference type="SAM" id="MobiDB-lite"/>
    </source>
</evidence>
<protein>
    <submittedName>
        <fullName evidence="2">Uncharacterized protein</fullName>
    </submittedName>
</protein>
<sequence length="1562" mass="174146">MWYSQTPREARGRHRLVPIAGCAALTGCLLPTSRAQRLKFLPWTDSSWTNPRTRAIHRSDNNRTLIASTAAATTDPAQTPPAHQPPPHTVVNGTTERASHTAGSFRTTAPRRKASKPFPCGLRAIILSAMAESPTKVPRLLTVHGATWAKTALTSDWIRSHQNPADRTLLAEADSSLPWHISLLASSPHQLCSPHYPRHTTGRLLAQRPHDWVQFTVDVTSPWRKPENPTPAGPFNHSTNRTKATIPGYHRLENLPQHDTYHTCLGSHYYPPTHEFMMEPSPEKADTHHEVVTPAPPANQIGDTGVTKLSSEDVNFVDDDDYDDGAASILPLPPYSGIPSTFGDQHIEPSSLTMATPPPPPPVQVNDSLDLEWNVQSSFDMPDKLCQEIQSAVDAAATRLATAAVPPTPLANGLQETDTTAELLLIMEVVIGDGRTESIQVREGDEAEALAATFALVHSLDPDVVPTLTAHISEQIRSIRPVPLIRHPSSKPQHNPPPATEKERSYNALRDKFGKSSSKSTFDLVKTTTPCPKGGPTARRGQPPASERLYALAQAQREWRARAQKKREDEVTKELADKRLQLADKTKLLVANRTNGQYRSIGERLYGEAVSETPRRKKLADARSVEKAHADLIGDDHADWMCPKCACSNRYQDAKCQHSVGPVPTLLSKENKKPVPNATLVLRRQKHEEVAKTEYNQRHPFAPQVNPTSTDLVKDKRTGATTHLTLYADADARRTRQKDHEAAYLAQFSFRPNIGINAFVAPPASKDALVQRLAIEDQQKLAQSRAKLFEKYGAAKDPATGRPYFTPETGRGPQFARNDTNLPIGTFLYQSRREFDEIHRQLRQADSDALRDHRTQSFVSKTSKMHLKARKVKSFDRIFKLLQQASTSTATVEKDESLLDPTLLQMDTLSLELGHVALSLFDTCGWVPIPKDNFYACMESTLAQCRHLTHTQVLFFGDKQTPVQSSPSHAIPTTKERADAADDQELTLHPKICAKSHQMVTKNTGRKKVFESLYNVHATYAAKRKQREAKIEKENAKTCTFRPQLCKQSFHDMYARLPDDQADDMDYVVLSTARPFEIVDMYIAELYLMLAMEGQHNALKTYRLPDASRILQRVPYKQRGSTSLPFPHNELWLLEVLCHSILEQPSVSSDESSKLFTFCDGFSTQLAASRPDLRMYFVLLHVLLLFRTGDVVRAGPLVQELETLTQQYPTLLPSTWRHLPALLHLQVNAYYNPTAAISMSSSLLSALQSDARDSPPFLWFDAHLTICHLLDAQGRYGEVGHLATELLRVVDLPNVARSGRHTSMRTAVHILLAKYAHAVNCMDDAINHVNAAFALILEDTPQWPQLSDVHLMHMMGLLEVATAMSCFPLPKAGAPPAVVQPFFPDDNLLEFAAGVLRDTNLRALIYNGPSKEVRAKWLWGTQCLGLVGTYPDMDTLRSYMLSVLQDCLELSTSSINCSNITAEIMVLFGPKLIEFGRLDEGERTLTNALKIAMHTKNLKLQVQIMIEVHASCGRKDQVKAQSVVADKFAKKLESLARKVDRALENHAVHTQLLTWKVQETST</sequence>
<feature type="compositionally biased region" description="Pro residues" evidence="1">
    <location>
        <begin position="78"/>
        <end position="88"/>
    </location>
</feature>
<dbReference type="VEuPathDB" id="FungiDB:H257_04517"/>
<feature type="region of interest" description="Disordered" evidence="1">
    <location>
        <begin position="73"/>
        <end position="115"/>
    </location>
</feature>
<gene>
    <name evidence="2" type="ORF">DYB37_007977</name>
</gene>
<name>A0A3R6XNA4_APHAT</name>
<dbReference type="EMBL" id="QUTH01002279">
    <property type="protein sequence ID" value="RHZ26853.1"/>
    <property type="molecule type" value="Genomic_DNA"/>
</dbReference>
<reference evidence="2 3" key="1">
    <citation type="submission" date="2018-08" db="EMBL/GenBank/DDBJ databases">
        <title>Aphanomyces genome sequencing and annotation.</title>
        <authorList>
            <person name="Minardi D."/>
            <person name="Oidtmann B."/>
            <person name="Van Der Giezen M."/>
            <person name="Studholme D.J."/>
        </authorList>
    </citation>
    <scope>NUCLEOTIDE SEQUENCE [LARGE SCALE GENOMIC DNA]</scope>
    <source>
        <strain evidence="2 3">Da</strain>
    </source>
</reference>
<feature type="region of interest" description="Disordered" evidence="1">
    <location>
        <begin position="519"/>
        <end position="545"/>
    </location>
</feature>
<evidence type="ECO:0000313" key="2">
    <source>
        <dbReference type="EMBL" id="RHZ26853.1"/>
    </source>
</evidence>
<dbReference type="VEuPathDB" id="FungiDB:H257_04516"/>
<dbReference type="PANTHER" id="PTHR35381:SF1">
    <property type="entry name" value="EF-HAND DOMAIN-CONTAINING PROTEIN"/>
    <property type="match status" value="1"/>
</dbReference>
<accession>A0A3R6XNA4</accession>
<dbReference type="PANTHER" id="PTHR35381">
    <property type="entry name" value="EF-HAND DOMAIN-CONTAINING PROTEIN"/>
    <property type="match status" value="1"/>
</dbReference>
<feature type="compositionally biased region" description="Low complexity" evidence="1">
    <location>
        <begin position="526"/>
        <end position="537"/>
    </location>
</feature>
<dbReference type="Proteomes" id="UP000285430">
    <property type="component" value="Unassembled WGS sequence"/>
</dbReference>
<proteinExistence type="predicted"/>
<feature type="region of interest" description="Disordered" evidence="1">
    <location>
        <begin position="483"/>
        <end position="505"/>
    </location>
</feature>
<feature type="compositionally biased region" description="Polar residues" evidence="1">
    <location>
        <begin position="91"/>
        <end position="107"/>
    </location>
</feature>